<feature type="transmembrane region" description="Helical" evidence="8">
    <location>
        <begin position="274"/>
        <end position="290"/>
    </location>
</feature>
<keyword evidence="7 8" id="KW-0472">Membrane</keyword>
<protein>
    <submittedName>
        <fullName evidence="10">Glycosyltransferase family 39 protein</fullName>
    </submittedName>
</protein>
<organism evidence="10 11">
    <name type="scientific">Trichocoleus desertorum GB2-A4</name>
    <dbReference type="NCBI Taxonomy" id="2933944"/>
    <lineage>
        <taxon>Bacteria</taxon>
        <taxon>Bacillati</taxon>
        <taxon>Cyanobacteriota</taxon>
        <taxon>Cyanophyceae</taxon>
        <taxon>Leptolyngbyales</taxon>
        <taxon>Trichocoleusaceae</taxon>
        <taxon>Trichocoleus</taxon>
    </lineage>
</organism>
<evidence type="ECO:0000256" key="8">
    <source>
        <dbReference type="SAM" id="Phobius"/>
    </source>
</evidence>
<evidence type="ECO:0000256" key="2">
    <source>
        <dbReference type="ARBA" id="ARBA00022475"/>
    </source>
</evidence>
<evidence type="ECO:0000256" key="5">
    <source>
        <dbReference type="ARBA" id="ARBA00022692"/>
    </source>
</evidence>
<evidence type="ECO:0000259" key="9">
    <source>
        <dbReference type="Pfam" id="PF13231"/>
    </source>
</evidence>
<feature type="transmembrane region" description="Helical" evidence="8">
    <location>
        <begin position="405"/>
        <end position="427"/>
    </location>
</feature>
<feature type="transmembrane region" description="Helical" evidence="8">
    <location>
        <begin position="321"/>
        <end position="339"/>
    </location>
</feature>
<dbReference type="Proteomes" id="UP001464891">
    <property type="component" value="Unassembled WGS sequence"/>
</dbReference>
<gene>
    <name evidence="10" type="ORF">NC998_14105</name>
</gene>
<dbReference type="InterPro" id="IPR038731">
    <property type="entry name" value="RgtA/B/C-like"/>
</dbReference>
<keyword evidence="3" id="KW-0328">Glycosyltransferase</keyword>
<comment type="subcellular location">
    <subcellularLocation>
        <location evidence="1">Cell membrane</location>
        <topology evidence="1">Multi-pass membrane protein</topology>
    </subcellularLocation>
</comment>
<evidence type="ECO:0000256" key="7">
    <source>
        <dbReference type="ARBA" id="ARBA00023136"/>
    </source>
</evidence>
<dbReference type="PANTHER" id="PTHR33908">
    <property type="entry name" value="MANNOSYLTRANSFERASE YKCB-RELATED"/>
    <property type="match status" value="1"/>
</dbReference>
<dbReference type="RefSeq" id="WP_190441594.1">
    <property type="nucleotide sequence ID" value="NZ_JAMPKM010000008.1"/>
</dbReference>
<reference evidence="10 11" key="1">
    <citation type="submission" date="2022-04" db="EMBL/GenBank/DDBJ databases">
        <title>Positive selection, recombination, and allopatry shape intraspecific diversity of widespread and dominant cyanobacteria.</title>
        <authorList>
            <person name="Wei J."/>
            <person name="Shu W."/>
            <person name="Hu C."/>
        </authorList>
    </citation>
    <scope>NUCLEOTIDE SEQUENCE [LARGE SCALE GENOMIC DNA]</scope>
    <source>
        <strain evidence="10 11">GB2-A4</strain>
    </source>
</reference>
<feature type="domain" description="Glycosyltransferase RgtA/B/C/D-like" evidence="9">
    <location>
        <begin position="72"/>
        <end position="227"/>
    </location>
</feature>
<evidence type="ECO:0000256" key="4">
    <source>
        <dbReference type="ARBA" id="ARBA00022679"/>
    </source>
</evidence>
<feature type="transmembrane region" description="Helical" evidence="8">
    <location>
        <begin position="12"/>
        <end position="32"/>
    </location>
</feature>
<feature type="transmembrane region" description="Helical" evidence="8">
    <location>
        <begin position="121"/>
        <end position="138"/>
    </location>
</feature>
<keyword evidence="4" id="KW-0808">Transferase</keyword>
<evidence type="ECO:0000313" key="10">
    <source>
        <dbReference type="EMBL" id="MEP0818229.1"/>
    </source>
</evidence>
<keyword evidence="6 8" id="KW-1133">Transmembrane helix</keyword>
<feature type="transmembrane region" description="Helical" evidence="8">
    <location>
        <begin position="97"/>
        <end position="114"/>
    </location>
</feature>
<sequence>MSNPAGQDSKWLNSDLGWSLGLLVAACGLWGINLGGVPLRDWDEGTYAAIAKAMYRTGNWLYPMINGSPYLNKPPLLEWLIASSYQLFGVSDFTTRLPAALLGACAVPLLYWVGRQVFSQRLPALFSAAVYLTLLPVVRHGRLAMRDGISVTFLLLLLGCLLKARQDRRWALGVGIALGLLALTKGILALLLGAIAFSFLVVDRQYALLRSPYLWSGIALGSVPVFAWYAAQVQHYGSVFLQVHFLAQSVNRVWKSVNSNTGPVWYYLLELLKYTWPWLIFLPSGLILAWQKRQLTWSRLILVGIGIYLSAVSVMTTKLPWYVLPLYPFVSLALGAQLEQLWHRDRLYSKVAAGFLGLLAIAGFAGGAYGSWADSQPVLLAIGVTVGVSFGWAAWWILRQQRQFITVLLVGCYLSLGLLMSSPLWLWELNEAYPVQPVAALIATHTPPGTTVYTSFPNHRPSLNFYSDRLVLPAGLPDLQRLQATQHYLLLDTAVLNSLQISSQRVLGNAEGFALVAPSTAPTP</sequence>
<feature type="transmembrane region" description="Helical" evidence="8">
    <location>
        <begin position="351"/>
        <end position="372"/>
    </location>
</feature>
<feature type="transmembrane region" description="Helical" evidence="8">
    <location>
        <begin position="378"/>
        <end position="398"/>
    </location>
</feature>
<evidence type="ECO:0000256" key="6">
    <source>
        <dbReference type="ARBA" id="ARBA00022989"/>
    </source>
</evidence>
<feature type="transmembrane region" description="Helical" evidence="8">
    <location>
        <begin position="144"/>
        <end position="162"/>
    </location>
</feature>
<dbReference type="PANTHER" id="PTHR33908:SF3">
    <property type="entry name" value="UNDECAPRENYL PHOSPHATE-ALPHA-4-AMINO-4-DEOXY-L-ARABINOSE ARABINOSYL TRANSFERASE"/>
    <property type="match status" value="1"/>
</dbReference>
<comment type="caution">
    <text evidence="10">The sequence shown here is derived from an EMBL/GenBank/DDBJ whole genome shotgun (WGS) entry which is preliminary data.</text>
</comment>
<evidence type="ECO:0000256" key="1">
    <source>
        <dbReference type="ARBA" id="ARBA00004651"/>
    </source>
</evidence>
<feature type="transmembrane region" description="Helical" evidence="8">
    <location>
        <begin position="213"/>
        <end position="231"/>
    </location>
</feature>
<feature type="transmembrane region" description="Helical" evidence="8">
    <location>
        <begin position="174"/>
        <end position="201"/>
    </location>
</feature>
<evidence type="ECO:0000256" key="3">
    <source>
        <dbReference type="ARBA" id="ARBA00022676"/>
    </source>
</evidence>
<dbReference type="Pfam" id="PF13231">
    <property type="entry name" value="PMT_2"/>
    <property type="match status" value="1"/>
</dbReference>
<keyword evidence="5 8" id="KW-0812">Transmembrane</keyword>
<dbReference type="InterPro" id="IPR050297">
    <property type="entry name" value="LipidA_mod_glycosyltrf_83"/>
</dbReference>
<proteinExistence type="predicted"/>
<evidence type="ECO:0000313" key="11">
    <source>
        <dbReference type="Proteomes" id="UP001464891"/>
    </source>
</evidence>
<keyword evidence="11" id="KW-1185">Reference proteome</keyword>
<accession>A0ABV0J8W6</accession>
<name>A0ABV0J8W6_9CYAN</name>
<dbReference type="EMBL" id="JAMPKM010000008">
    <property type="protein sequence ID" value="MEP0818229.1"/>
    <property type="molecule type" value="Genomic_DNA"/>
</dbReference>
<keyword evidence="2" id="KW-1003">Cell membrane</keyword>
<feature type="transmembrane region" description="Helical" evidence="8">
    <location>
        <begin position="297"/>
        <end position="315"/>
    </location>
</feature>